<organism evidence="2 3">
    <name type="scientific">Pseudorhodoplanes sinuspersici</name>
    <dbReference type="NCBI Taxonomy" id="1235591"/>
    <lineage>
        <taxon>Bacteria</taxon>
        <taxon>Pseudomonadati</taxon>
        <taxon>Pseudomonadota</taxon>
        <taxon>Alphaproteobacteria</taxon>
        <taxon>Hyphomicrobiales</taxon>
        <taxon>Pseudorhodoplanes</taxon>
    </lineage>
</organism>
<dbReference type="RefSeq" id="WP_086087915.1">
    <property type="nucleotide sequence ID" value="NZ_CP021112.1"/>
</dbReference>
<dbReference type="AlphaFoldDB" id="A0A1W6ZQ32"/>
<dbReference type="CDD" id="cd00761">
    <property type="entry name" value="Glyco_tranf_GTA_type"/>
    <property type="match status" value="1"/>
</dbReference>
<dbReference type="KEGG" id="psin:CAK95_10735"/>
<accession>A0A1W6ZQ32</accession>
<dbReference type="InterPro" id="IPR050834">
    <property type="entry name" value="Glycosyltransf_2"/>
</dbReference>
<gene>
    <name evidence="2" type="ORF">CAK95_10735</name>
</gene>
<dbReference type="Proteomes" id="UP000194137">
    <property type="component" value="Chromosome"/>
</dbReference>
<dbReference type="PANTHER" id="PTHR43685:SF2">
    <property type="entry name" value="GLYCOSYLTRANSFERASE 2-LIKE DOMAIN-CONTAINING PROTEIN"/>
    <property type="match status" value="1"/>
</dbReference>
<dbReference type="OrthoDB" id="8097803at2"/>
<evidence type="ECO:0000259" key="1">
    <source>
        <dbReference type="Pfam" id="PF00535"/>
    </source>
</evidence>
<feature type="domain" description="Glycosyltransferase 2-like" evidence="1">
    <location>
        <begin position="17"/>
        <end position="140"/>
    </location>
</feature>
<dbReference type="Gene3D" id="3.90.550.10">
    <property type="entry name" value="Spore Coat Polysaccharide Biosynthesis Protein SpsA, Chain A"/>
    <property type="match status" value="1"/>
</dbReference>
<dbReference type="InterPro" id="IPR001173">
    <property type="entry name" value="Glyco_trans_2-like"/>
</dbReference>
<sequence>MSPSNVSAEAADRPLVTIAIPTFDRAALLRGCIQSALAQTYENIEVLVSDNASPDDTQQVLREFNDKRLRVLTQETNIGLLPNWNACLAAAKGEYVVFVSDDDRIAPWLISRCLEIVEQQPTIPIVVTLCNFRMPELRQTRPPHKSRLIRTGITDGTDILLEFLKDEVTVAMCGILLRTEVLRSGGGFPLDFPHTADVAAWAPVLCGNKAGFINEACATYNFHRESETARLGVTQILLDAWKMVNRISHAADKRIEDEQLRETVKLEARRGFARRSLAYLAHYRSNGASLNDVATFVWRFRDNMIVVDKLSLVRFIAIVLCPRPLADGIRYIRKTLAGGWRDRQTAVKLG</sequence>
<evidence type="ECO:0000313" key="2">
    <source>
        <dbReference type="EMBL" id="ARP99506.1"/>
    </source>
</evidence>
<dbReference type="STRING" id="1235591.CAK95_10735"/>
<proteinExistence type="predicted"/>
<dbReference type="EMBL" id="CP021112">
    <property type="protein sequence ID" value="ARP99506.1"/>
    <property type="molecule type" value="Genomic_DNA"/>
</dbReference>
<dbReference type="InterPro" id="IPR029044">
    <property type="entry name" value="Nucleotide-diphossugar_trans"/>
</dbReference>
<dbReference type="PANTHER" id="PTHR43685">
    <property type="entry name" value="GLYCOSYLTRANSFERASE"/>
    <property type="match status" value="1"/>
</dbReference>
<evidence type="ECO:0000313" key="3">
    <source>
        <dbReference type="Proteomes" id="UP000194137"/>
    </source>
</evidence>
<name>A0A1W6ZQ32_9HYPH</name>
<protein>
    <recommendedName>
        <fullName evidence="1">Glycosyltransferase 2-like domain-containing protein</fullName>
    </recommendedName>
</protein>
<reference evidence="2 3" key="1">
    <citation type="submission" date="2017-05" db="EMBL/GenBank/DDBJ databases">
        <title>Full genome sequence of Pseudorhodoplanes sinuspersici.</title>
        <authorList>
            <person name="Dastgheib S.M.M."/>
            <person name="Shavandi M."/>
            <person name="Tirandaz H."/>
        </authorList>
    </citation>
    <scope>NUCLEOTIDE SEQUENCE [LARGE SCALE GENOMIC DNA]</scope>
    <source>
        <strain evidence="2 3">RIPI110</strain>
    </source>
</reference>
<dbReference type="SUPFAM" id="SSF53448">
    <property type="entry name" value="Nucleotide-diphospho-sugar transferases"/>
    <property type="match status" value="1"/>
</dbReference>
<dbReference type="Pfam" id="PF00535">
    <property type="entry name" value="Glycos_transf_2"/>
    <property type="match status" value="1"/>
</dbReference>
<keyword evidence="3" id="KW-1185">Reference proteome</keyword>